<dbReference type="EMBL" id="BARU01033490">
    <property type="protein sequence ID" value="GAH68029.1"/>
    <property type="molecule type" value="Genomic_DNA"/>
</dbReference>
<reference evidence="1" key="1">
    <citation type="journal article" date="2014" name="Front. Microbiol.">
        <title>High frequency of phylogenetically diverse reductive dehalogenase-homologous genes in deep subseafloor sedimentary metagenomes.</title>
        <authorList>
            <person name="Kawai M."/>
            <person name="Futagami T."/>
            <person name="Toyoda A."/>
            <person name="Takaki Y."/>
            <person name="Nishi S."/>
            <person name="Hori S."/>
            <person name="Arai W."/>
            <person name="Tsubouchi T."/>
            <person name="Morono Y."/>
            <person name="Uchiyama I."/>
            <person name="Ito T."/>
            <person name="Fujiyama A."/>
            <person name="Inagaki F."/>
            <person name="Takami H."/>
        </authorList>
    </citation>
    <scope>NUCLEOTIDE SEQUENCE</scope>
    <source>
        <strain evidence="1">Expedition CK06-06</strain>
    </source>
</reference>
<dbReference type="AlphaFoldDB" id="X1IPJ9"/>
<organism evidence="1">
    <name type="scientific">marine sediment metagenome</name>
    <dbReference type="NCBI Taxonomy" id="412755"/>
    <lineage>
        <taxon>unclassified sequences</taxon>
        <taxon>metagenomes</taxon>
        <taxon>ecological metagenomes</taxon>
    </lineage>
</organism>
<protein>
    <submittedName>
        <fullName evidence="1">Uncharacterized protein</fullName>
    </submittedName>
</protein>
<name>X1IPJ9_9ZZZZ</name>
<sequence>KPNKSIHRFKHLQKAYEGGLIPGNVLHYFSAKFSNTLNGVVKYP</sequence>
<accession>X1IPJ9</accession>
<feature type="non-terminal residue" evidence="1">
    <location>
        <position position="1"/>
    </location>
</feature>
<gene>
    <name evidence="1" type="ORF">S03H2_52691</name>
</gene>
<proteinExistence type="predicted"/>
<comment type="caution">
    <text evidence="1">The sequence shown here is derived from an EMBL/GenBank/DDBJ whole genome shotgun (WGS) entry which is preliminary data.</text>
</comment>
<evidence type="ECO:0000313" key="1">
    <source>
        <dbReference type="EMBL" id="GAH68029.1"/>
    </source>
</evidence>